<evidence type="ECO:0000256" key="11">
    <source>
        <dbReference type="ARBA" id="ARBA00022840"/>
    </source>
</evidence>
<evidence type="ECO:0000256" key="13">
    <source>
        <dbReference type="ARBA" id="ARBA00023012"/>
    </source>
</evidence>
<dbReference type="InterPro" id="IPR036890">
    <property type="entry name" value="HATPase_C_sf"/>
</dbReference>
<dbReference type="InterPro" id="IPR005467">
    <property type="entry name" value="His_kinase_dom"/>
</dbReference>
<evidence type="ECO:0000256" key="12">
    <source>
        <dbReference type="ARBA" id="ARBA00022989"/>
    </source>
</evidence>
<evidence type="ECO:0000256" key="15">
    <source>
        <dbReference type="ARBA" id="ARBA00073143"/>
    </source>
</evidence>
<evidence type="ECO:0000313" key="19">
    <source>
        <dbReference type="Proteomes" id="UP000235015"/>
    </source>
</evidence>
<dbReference type="CDD" id="cd00082">
    <property type="entry name" value="HisKA"/>
    <property type="match status" value="1"/>
</dbReference>
<dbReference type="InterPro" id="IPR003594">
    <property type="entry name" value="HATPase_dom"/>
</dbReference>
<dbReference type="InterPro" id="IPR004358">
    <property type="entry name" value="Sig_transdc_His_kin-like_C"/>
</dbReference>
<dbReference type="InterPro" id="IPR003661">
    <property type="entry name" value="HisK_dim/P_dom"/>
</dbReference>
<dbReference type="Proteomes" id="UP000235015">
    <property type="component" value="Unassembled WGS sequence"/>
</dbReference>
<evidence type="ECO:0000256" key="9">
    <source>
        <dbReference type="ARBA" id="ARBA00022741"/>
    </source>
</evidence>
<feature type="domain" description="Histidine kinase" evidence="17">
    <location>
        <begin position="398"/>
        <end position="611"/>
    </location>
</feature>
<evidence type="ECO:0000256" key="4">
    <source>
        <dbReference type="ARBA" id="ARBA00022475"/>
    </source>
</evidence>
<dbReference type="GO" id="GO:0005524">
    <property type="term" value="F:ATP binding"/>
    <property type="evidence" value="ECO:0007669"/>
    <property type="project" value="UniProtKB-KW"/>
</dbReference>
<keyword evidence="4" id="KW-1003">Cell membrane</keyword>
<evidence type="ECO:0000256" key="16">
    <source>
        <dbReference type="SAM" id="Phobius"/>
    </source>
</evidence>
<accession>A0A2N6CUA2</accession>
<evidence type="ECO:0000313" key="18">
    <source>
        <dbReference type="EMBL" id="PLX60708.1"/>
    </source>
</evidence>
<organism evidence="18 19">
    <name type="scientific">Sedimenticola selenatireducens</name>
    <dbReference type="NCBI Taxonomy" id="191960"/>
    <lineage>
        <taxon>Bacteria</taxon>
        <taxon>Pseudomonadati</taxon>
        <taxon>Pseudomonadota</taxon>
        <taxon>Gammaproteobacteria</taxon>
        <taxon>Chromatiales</taxon>
        <taxon>Sedimenticolaceae</taxon>
        <taxon>Sedimenticola</taxon>
    </lineage>
</organism>
<name>A0A2N6CUA2_9GAMM</name>
<dbReference type="PANTHER" id="PTHR43065:SF46">
    <property type="entry name" value="C4-DICARBOXYLATE TRANSPORT SENSOR PROTEIN DCTB"/>
    <property type="match status" value="1"/>
</dbReference>
<dbReference type="InterPro" id="IPR017055">
    <property type="entry name" value="Sig_transdc_His_kinase_DctB"/>
</dbReference>
<reference evidence="18 19" key="1">
    <citation type="submission" date="2017-11" db="EMBL/GenBank/DDBJ databases">
        <title>Genome-resolved metagenomics identifies genetic mobility, metabolic interactions, and unexpected diversity in perchlorate-reducing communities.</title>
        <authorList>
            <person name="Barnum T.P."/>
            <person name="Figueroa I.A."/>
            <person name="Carlstrom C.I."/>
            <person name="Lucas L.N."/>
            <person name="Engelbrektson A.L."/>
            <person name="Coates J.D."/>
        </authorList>
    </citation>
    <scope>NUCLEOTIDE SEQUENCE [LARGE SCALE GENOMIC DNA]</scope>
    <source>
        <strain evidence="18">BM301</strain>
    </source>
</reference>
<dbReference type="FunFam" id="3.30.450.20:FF:000127">
    <property type="entry name" value="C4-dicarboxylate transport sensor protein"/>
    <property type="match status" value="1"/>
</dbReference>
<evidence type="ECO:0000256" key="1">
    <source>
        <dbReference type="ARBA" id="ARBA00000085"/>
    </source>
</evidence>
<keyword evidence="13" id="KW-0902">Two-component regulatory system</keyword>
<keyword evidence="8 16" id="KW-0812">Transmembrane</keyword>
<dbReference type="SMART" id="SM00388">
    <property type="entry name" value="HisKA"/>
    <property type="match status" value="1"/>
</dbReference>
<protein>
    <recommendedName>
        <fullName evidence="15">C4-dicarboxylate transport sensor protein DctB</fullName>
        <ecNumber evidence="3">2.7.13.3</ecNumber>
    </recommendedName>
</protein>
<evidence type="ECO:0000256" key="10">
    <source>
        <dbReference type="ARBA" id="ARBA00022777"/>
    </source>
</evidence>
<dbReference type="PRINTS" id="PR00344">
    <property type="entry name" value="BCTRLSENSOR"/>
</dbReference>
<comment type="catalytic activity">
    <reaction evidence="1">
        <text>ATP + protein L-histidine = ADP + protein N-phospho-L-histidine.</text>
        <dbReference type="EC" id="2.7.13.3"/>
    </reaction>
</comment>
<dbReference type="InterPro" id="IPR029151">
    <property type="entry name" value="Sensor-like_sf"/>
</dbReference>
<dbReference type="FunFam" id="1.10.287.130:FF:000049">
    <property type="entry name" value="C4-dicarboxylate transport sensor protein DctB"/>
    <property type="match status" value="1"/>
</dbReference>
<evidence type="ECO:0000256" key="2">
    <source>
        <dbReference type="ARBA" id="ARBA00004429"/>
    </source>
</evidence>
<dbReference type="EMBL" id="PKUN01000023">
    <property type="protein sequence ID" value="PLX60708.1"/>
    <property type="molecule type" value="Genomic_DNA"/>
</dbReference>
<gene>
    <name evidence="18" type="ORF">C0630_14835</name>
</gene>
<comment type="caution">
    <text evidence="18">The sequence shown here is derived from an EMBL/GenBank/DDBJ whole genome shotgun (WGS) entry which is preliminary data.</text>
</comment>
<dbReference type="Gene3D" id="3.30.450.20">
    <property type="entry name" value="PAS domain"/>
    <property type="match status" value="2"/>
</dbReference>
<dbReference type="RefSeq" id="WP_273440325.1">
    <property type="nucleotide sequence ID" value="NZ_PKUN01000023.1"/>
</dbReference>
<comment type="subcellular location">
    <subcellularLocation>
        <location evidence="2">Cell inner membrane</location>
        <topology evidence="2">Multi-pass membrane protein</topology>
    </subcellularLocation>
</comment>
<keyword evidence="14 16" id="KW-0472">Membrane</keyword>
<evidence type="ECO:0000256" key="14">
    <source>
        <dbReference type="ARBA" id="ARBA00023136"/>
    </source>
</evidence>
<dbReference type="InterPro" id="IPR033479">
    <property type="entry name" value="dCache_1"/>
</dbReference>
<dbReference type="GO" id="GO:0000155">
    <property type="term" value="F:phosphorelay sensor kinase activity"/>
    <property type="evidence" value="ECO:0007669"/>
    <property type="project" value="InterPro"/>
</dbReference>
<dbReference type="SUPFAM" id="SSF47384">
    <property type="entry name" value="Homodimeric domain of signal transducing histidine kinase"/>
    <property type="match status" value="1"/>
</dbReference>
<feature type="transmembrane region" description="Helical" evidence="16">
    <location>
        <begin position="306"/>
        <end position="324"/>
    </location>
</feature>
<dbReference type="GO" id="GO:0005886">
    <property type="term" value="C:plasma membrane"/>
    <property type="evidence" value="ECO:0007669"/>
    <property type="project" value="UniProtKB-SubCell"/>
</dbReference>
<dbReference type="SUPFAM" id="SSF103190">
    <property type="entry name" value="Sensory domain-like"/>
    <property type="match status" value="1"/>
</dbReference>
<dbReference type="PROSITE" id="PS50109">
    <property type="entry name" value="HIS_KIN"/>
    <property type="match status" value="1"/>
</dbReference>
<dbReference type="Pfam" id="PF00512">
    <property type="entry name" value="HisKA"/>
    <property type="match status" value="1"/>
</dbReference>
<dbReference type="Gene3D" id="1.10.287.130">
    <property type="match status" value="1"/>
</dbReference>
<keyword evidence="9" id="KW-0547">Nucleotide-binding</keyword>
<dbReference type="Pfam" id="PF02518">
    <property type="entry name" value="HATPase_c"/>
    <property type="match status" value="1"/>
</dbReference>
<dbReference type="PIRSF" id="PIRSF036431">
    <property type="entry name" value="STHK_DctB"/>
    <property type="match status" value="1"/>
</dbReference>
<evidence type="ECO:0000256" key="5">
    <source>
        <dbReference type="ARBA" id="ARBA00022519"/>
    </source>
</evidence>
<dbReference type="EC" id="2.7.13.3" evidence="3"/>
<dbReference type="Gene3D" id="6.10.250.3020">
    <property type="match status" value="1"/>
</dbReference>
<dbReference type="Gene3D" id="3.30.565.10">
    <property type="entry name" value="Histidine kinase-like ATPase, C-terminal domain"/>
    <property type="match status" value="1"/>
</dbReference>
<proteinExistence type="predicted"/>
<dbReference type="AlphaFoldDB" id="A0A2N6CUA2"/>
<evidence type="ECO:0000256" key="6">
    <source>
        <dbReference type="ARBA" id="ARBA00022553"/>
    </source>
</evidence>
<evidence type="ECO:0000256" key="8">
    <source>
        <dbReference type="ARBA" id="ARBA00022692"/>
    </source>
</evidence>
<evidence type="ECO:0000256" key="7">
    <source>
        <dbReference type="ARBA" id="ARBA00022679"/>
    </source>
</evidence>
<dbReference type="InterPro" id="IPR036097">
    <property type="entry name" value="HisK_dim/P_sf"/>
</dbReference>
<keyword evidence="7" id="KW-0808">Transferase</keyword>
<evidence type="ECO:0000256" key="3">
    <source>
        <dbReference type="ARBA" id="ARBA00012438"/>
    </source>
</evidence>
<dbReference type="Pfam" id="PF02743">
    <property type="entry name" value="dCache_1"/>
    <property type="match status" value="1"/>
</dbReference>
<dbReference type="CDD" id="cd12914">
    <property type="entry name" value="PDC1_DGC_like"/>
    <property type="match status" value="1"/>
</dbReference>
<keyword evidence="12 16" id="KW-1133">Transmembrane helix</keyword>
<dbReference type="SMART" id="SM00387">
    <property type="entry name" value="HATPase_c"/>
    <property type="match status" value="1"/>
</dbReference>
<sequence>MEIKFAHFSLKKSHRQLLLVVVISLLVLILWLTAHWSRQIALENLQQQNQHQLKLFVANLQGQLEKYEFLPELLATNSLLLNFLQYPNDVNTITALNRYLETINKVANASDTYLMNAEGWTIAASNWLSERPFVGRNFSYRPYFQEAMKGRLGRYFALGSTSNKRGYYFAYPVRDKEKIQGAVVMKIELIGFEESWSSFKEDFVVTDPDGVIVISTNDDWRYKSLYPLDKSVIERIHSSRRYGNAEIGTLAITRKDQISEQAQVVNMGEPRQSDHLMLVQEMPEAGWRVHTFASLGVVNSQVLKSLLFATILYIAIVFLVLYLFQRSRRIKERERFEKRAKQVLERRVKERTADLTEANIRLIREIEEHRRTDETLRQTQDELIQAAKMAALGQMSSGINHELNQPLAAIRSYADNARALLTRNRQEEASWNLEQIAELTERMAKISRQLKVFSRKTSGRIVSVSLQAVIENALKIVGPQLKDTETELRRRLPEEELYVMSDMVQLEQVLVNLITNAVHAVELQAQRWIQIAVSTRQGKAIIEILDNGPGIEQANLERIFDPFFTTKSEDRGLGLGLSISYRIVEMMHGTLTAGNREQGGAVFTLQLDLSSVTENQPRQELLSK</sequence>
<keyword evidence="11" id="KW-0067">ATP-binding</keyword>
<dbReference type="STRING" id="1111735.GCA_000428045_02047"/>
<keyword evidence="10 18" id="KW-0418">Kinase</keyword>
<keyword evidence="5" id="KW-0997">Cell inner membrane</keyword>
<evidence type="ECO:0000259" key="17">
    <source>
        <dbReference type="PROSITE" id="PS50109"/>
    </source>
</evidence>
<dbReference type="PANTHER" id="PTHR43065">
    <property type="entry name" value="SENSOR HISTIDINE KINASE"/>
    <property type="match status" value="1"/>
</dbReference>
<dbReference type="SUPFAM" id="SSF55874">
    <property type="entry name" value="ATPase domain of HSP90 chaperone/DNA topoisomerase II/histidine kinase"/>
    <property type="match status" value="1"/>
</dbReference>
<keyword evidence="6" id="KW-0597">Phosphoprotein</keyword>